<keyword evidence="1" id="KW-1133">Transmembrane helix</keyword>
<reference evidence="2" key="1">
    <citation type="submission" date="2020-12" db="EMBL/GenBank/DDBJ databases">
        <title>Clostridium thailandense sp. nov., a novel acetogenic bacterium isolated from peat land soil in Thailand.</title>
        <authorList>
            <person name="Chaikitkaew S."/>
            <person name="Birkeland N.K."/>
        </authorList>
    </citation>
    <scope>NUCLEOTIDE SEQUENCE</scope>
    <source>
        <strain evidence="2">PL3</strain>
    </source>
</reference>
<evidence type="ECO:0000313" key="3">
    <source>
        <dbReference type="Proteomes" id="UP000694308"/>
    </source>
</evidence>
<keyword evidence="3" id="KW-1185">Reference proteome</keyword>
<dbReference type="Proteomes" id="UP000694308">
    <property type="component" value="Unassembled WGS sequence"/>
</dbReference>
<sequence length="235" mass="26725">MDMKVKKVKGTFFLILATFGLLFSIEIPNSVALGDIILRMVGLKVWSNETQGFHYTVIYSFVMVIIGYKGVTHYLNGIYPKFIRLLPIILVVLVILFPSINSTIIKTVKTFSKGINAVDYNRKTSSCDYKTDSYGDVVLSGNLQFQNFSDEDVKFYIKLIPDSFFADEISSKEPIIATNSYSNSPNEFILHSKSVQNFQVYFKTSSKNGLARQGNMQNLNIIIFNKDKEKQFIKN</sequence>
<keyword evidence="1" id="KW-0472">Membrane</keyword>
<protein>
    <submittedName>
        <fullName evidence="2">Uncharacterized protein</fullName>
    </submittedName>
</protein>
<keyword evidence="1" id="KW-0812">Transmembrane</keyword>
<organism evidence="2 3">
    <name type="scientific">Clostridium thailandense</name>
    <dbReference type="NCBI Taxonomy" id="2794346"/>
    <lineage>
        <taxon>Bacteria</taxon>
        <taxon>Bacillati</taxon>
        <taxon>Bacillota</taxon>
        <taxon>Clostridia</taxon>
        <taxon>Eubacteriales</taxon>
        <taxon>Clostridiaceae</taxon>
        <taxon>Clostridium</taxon>
    </lineage>
</organism>
<dbReference type="EMBL" id="JAEEGC010000100">
    <property type="protein sequence ID" value="MBV7274876.1"/>
    <property type="molecule type" value="Genomic_DNA"/>
</dbReference>
<proteinExistence type="predicted"/>
<dbReference type="AlphaFoldDB" id="A0A949TZX0"/>
<feature type="transmembrane region" description="Helical" evidence="1">
    <location>
        <begin position="53"/>
        <end position="71"/>
    </location>
</feature>
<name>A0A949TZX0_9CLOT</name>
<evidence type="ECO:0000313" key="2">
    <source>
        <dbReference type="EMBL" id="MBV7274876.1"/>
    </source>
</evidence>
<comment type="caution">
    <text evidence="2">The sequence shown here is derived from an EMBL/GenBank/DDBJ whole genome shotgun (WGS) entry which is preliminary data.</text>
</comment>
<accession>A0A949TZX0</accession>
<evidence type="ECO:0000256" key="1">
    <source>
        <dbReference type="SAM" id="Phobius"/>
    </source>
</evidence>
<feature type="transmembrane region" description="Helical" evidence="1">
    <location>
        <begin position="83"/>
        <end position="100"/>
    </location>
</feature>
<gene>
    <name evidence="2" type="ORF">I6U48_18425</name>
</gene>
<dbReference type="RefSeq" id="WP_218321935.1">
    <property type="nucleotide sequence ID" value="NZ_JAEEGC010000100.1"/>
</dbReference>